<dbReference type="AlphaFoldDB" id="A0A6B1DS51"/>
<dbReference type="EMBL" id="VXPY01000025">
    <property type="protein sequence ID" value="MYD89513.1"/>
    <property type="molecule type" value="Genomic_DNA"/>
</dbReference>
<name>A0A6B1DS51_9CHLR</name>
<organism evidence="1">
    <name type="scientific">Caldilineaceae bacterium SB0662_bin_9</name>
    <dbReference type="NCBI Taxonomy" id="2605258"/>
    <lineage>
        <taxon>Bacteria</taxon>
        <taxon>Bacillati</taxon>
        <taxon>Chloroflexota</taxon>
        <taxon>Caldilineae</taxon>
        <taxon>Caldilineales</taxon>
        <taxon>Caldilineaceae</taxon>
    </lineage>
</organism>
<dbReference type="InterPro" id="IPR053860">
    <property type="entry name" value="DUF6932"/>
</dbReference>
<proteinExistence type="predicted"/>
<protein>
    <submittedName>
        <fullName evidence="1">Uncharacterized protein</fullName>
    </submittedName>
</protein>
<comment type="caution">
    <text evidence="1">The sequence shown here is derived from an EMBL/GenBank/DDBJ whole genome shotgun (WGS) entry which is preliminary data.</text>
</comment>
<sequence length="110" mass="12134">MRRFKAALENRSGADCRTAYVDGRFVTHKTIPNDYDACWEETGVDPVILDPVLLIFDPGRAAQRAKYMGELFPASVTADADGLSFLECFQTDRETGRAKGIVTMDLGDLA</sequence>
<gene>
    <name evidence="1" type="ORF">F4Y08_04110</name>
</gene>
<dbReference type="Pfam" id="PF22014">
    <property type="entry name" value="DUF6932"/>
    <property type="match status" value="1"/>
</dbReference>
<evidence type="ECO:0000313" key="1">
    <source>
        <dbReference type="EMBL" id="MYD89513.1"/>
    </source>
</evidence>
<accession>A0A6B1DS51</accession>
<reference evidence="1" key="1">
    <citation type="submission" date="2019-09" db="EMBL/GenBank/DDBJ databases">
        <title>Characterisation of the sponge microbiome using genome-centric metagenomics.</title>
        <authorList>
            <person name="Engelberts J.P."/>
            <person name="Robbins S.J."/>
            <person name="De Goeij J.M."/>
            <person name="Aranda M."/>
            <person name="Bell S.C."/>
            <person name="Webster N.S."/>
        </authorList>
    </citation>
    <scope>NUCLEOTIDE SEQUENCE</scope>
    <source>
        <strain evidence="1">SB0662_bin_9</strain>
    </source>
</reference>